<dbReference type="NCBIfam" id="NF002636">
    <property type="entry name" value="PRK02304.1-5"/>
    <property type="match status" value="1"/>
</dbReference>
<gene>
    <name evidence="14" type="ORF">LEMA_P069930.1</name>
</gene>
<dbReference type="GO" id="GO:0006166">
    <property type="term" value="P:purine ribonucleoside salvage"/>
    <property type="evidence" value="ECO:0007669"/>
    <property type="project" value="UniProtKB-KW"/>
</dbReference>
<feature type="domain" description="Phosphoribosyltransferase" evidence="13">
    <location>
        <begin position="108"/>
        <end position="241"/>
    </location>
</feature>
<comment type="function">
    <text evidence="2">Catalyzes a salvage reaction resulting in the formation of AMP, that is energically less costly than de novo synthesis.</text>
</comment>
<evidence type="ECO:0000256" key="10">
    <source>
        <dbReference type="ARBA" id="ARBA00022679"/>
    </source>
</evidence>
<dbReference type="GO" id="GO:0003999">
    <property type="term" value="F:adenine phosphoribosyltransferase activity"/>
    <property type="evidence" value="ECO:0007669"/>
    <property type="project" value="UniProtKB-EC"/>
</dbReference>
<evidence type="ECO:0000256" key="8">
    <source>
        <dbReference type="ARBA" id="ARBA00022490"/>
    </source>
</evidence>
<dbReference type="UniPathway" id="UPA00588">
    <property type="reaction ID" value="UER00646"/>
</dbReference>
<dbReference type="GO" id="GO:0016208">
    <property type="term" value="F:AMP binding"/>
    <property type="evidence" value="ECO:0007669"/>
    <property type="project" value="TreeGrafter"/>
</dbReference>
<dbReference type="eggNOG" id="KOG1712">
    <property type="taxonomic scope" value="Eukaryota"/>
</dbReference>
<evidence type="ECO:0000256" key="2">
    <source>
        <dbReference type="ARBA" id="ARBA00003968"/>
    </source>
</evidence>
<dbReference type="HOGENOM" id="CLU_063339_1_0_1"/>
<name>E4ZJ54_LEPMJ</name>
<reference evidence="15" key="1">
    <citation type="journal article" date="2011" name="Nat. Commun.">
        <title>Effector diversification within compartments of the Leptosphaeria maculans genome affected by Repeat-Induced Point mutations.</title>
        <authorList>
            <person name="Rouxel T."/>
            <person name="Grandaubert J."/>
            <person name="Hane J.K."/>
            <person name="Hoede C."/>
            <person name="van de Wouw A.P."/>
            <person name="Couloux A."/>
            <person name="Dominguez V."/>
            <person name="Anthouard V."/>
            <person name="Bally P."/>
            <person name="Bourras S."/>
            <person name="Cozijnsen A.J."/>
            <person name="Ciuffetti L.M."/>
            <person name="Degrave A."/>
            <person name="Dilmaghani A."/>
            <person name="Duret L."/>
            <person name="Fudal I."/>
            <person name="Goodwin S.B."/>
            <person name="Gout L."/>
            <person name="Glaser N."/>
            <person name="Linglin J."/>
            <person name="Kema G.H.J."/>
            <person name="Lapalu N."/>
            <person name="Lawrence C.B."/>
            <person name="May K."/>
            <person name="Meyer M."/>
            <person name="Ollivier B."/>
            <person name="Poulain J."/>
            <person name="Schoch C.L."/>
            <person name="Simon A."/>
            <person name="Spatafora J.W."/>
            <person name="Stachowiak A."/>
            <person name="Turgeon B.G."/>
            <person name="Tyler B.M."/>
            <person name="Vincent D."/>
            <person name="Weissenbach J."/>
            <person name="Amselem J."/>
            <person name="Quesneville H."/>
            <person name="Oliver R.P."/>
            <person name="Wincker P."/>
            <person name="Balesdent M.-H."/>
            <person name="Howlett B.J."/>
        </authorList>
    </citation>
    <scope>NUCLEOTIDE SEQUENCE [LARGE SCALE GENOMIC DNA]</scope>
    <source>
        <strain evidence="15">JN3 / isolate v23.1.3 / race Av1-4-5-6-7-8</strain>
    </source>
</reference>
<dbReference type="GO" id="GO:0006168">
    <property type="term" value="P:adenine salvage"/>
    <property type="evidence" value="ECO:0007669"/>
    <property type="project" value="InterPro"/>
</dbReference>
<comment type="similarity">
    <text evidence="5">Belongs to the purine/pyrimidine phosphoribosyltransferase family.</text>
</comment>
<sequence>MTTPSSNTPAHTTHPISTTTQPAHPLQSEATAAHPPSHKPDPTLTSNDAAAQGGLSTPHPSAAAELSSLTLTLKSSLRQFPDFPSPGILFEDILPIFANPALHEGLLRALELAVHKQFAGAKPDVVVGLDARGFLFGPSLALRLGAGFVPVRKRGKLPGPCETAEFVKEYGSDFFQMQEGAVKSGQKVLIVDDIIATGGSAAAAGSLVKKLGGMTVGYIFILELDFLKGRDKLDAPVYTLLTGQEEKLQQ</sequence>
<dbReference type="InParanoid" id="E4ZJ54"/>
<keyword evidence="9 14" id="KW-0328">Glycosyltransferase</keyword>
<dbReference type="Proteomes" id="UP000002668">
    <property type="component" value="Genome"/>
</dbReference>
<dbReference type="AlphaFoldDB" id="E4ZJ54"/>
<dbReference type="EC" id="2.4.2.7" evidence="7"/>
<dbReference type="InterPro" id="IPR000836">
    <property type="entry name" value="PRTase_dom"/>
</dbReference>
<dbReference type="VEuPathDB" id="FungiDB:LEMA_P069930.1"/>
<organism evidence="15">
    <name type="scientific">Leptosphaeria maculans (strain JN3 / isolate v23.1.3 / race Av1-4-5-6-7-8)</name>
    <name type="common">Blackleg fungus</name>
    <name type="synonym">Phoma lingam</name>
    <dbReference type="NCBI Taxonomy" id="985895"/>
    <lineage>
        <taxon>Eukaryota</taxon>
        <taxon>Fungi</taxon>
        <taxon>Dikarya</taxon>
        <taxon>Ascomycota</taxon>
        <taxon>Pezizomycotina</taxon>
        <taxon>Dothideomycetes</taxon>
        <taxon>Pleosporomycetidae</taxon>
        <taxon>Pleosporales</taxon>
        <taxon>Pleosporineae</taxon>
        <taxon>Leptosphaeriaceae</taxon>
        <taxon>Plenodomus</taxon>
        <taxon>Plenodomus lingam/Leptosphaeria maculans species complex</taxon>
    </lineage>
</organism>
<evidence type="ECO:0000313" key="15">
    <source>
        <dbReference type="Proteomes" id="UP000002668"/>
    </source>
</evidence>
<dbReference type="Gene3D" id="3.40.50.2020">
    <property type="match status" value="1"/>
</dbReference>
<feature type="region of interest" description="Disordered" evidence="12">
    <location>
        <begin position="1"/>
        <end position="62"/>
    </location>
</feature>
<dbReference type="OMA" id="QAYDLEY"/>
<dbReference type="HAMAP" id="MF_00004">
    <property type="entry name" value="Aden_phosphoribosyltr"/>
    <property type="match status" value="1"/>
</dbReference>
<evidence type="ECO:0000256" key="5">
    <source>
        <dbReference type="ARBA" id="ARBA00008391"/>
    </source>
</evidence>
<dbReference type="InterPro" id="IPR005764">
    <property type="entry name" value="Ade_phspho_trans"/>
</dbReference>
<dbReference type="GO" id="GO:0005737">
    <property type="term" value="C:cytoplasm"/>
    <property type="evidence" value="ECO:0007669"/>
    <property type="project" value="UniProtKB-SubCell"/>
</dbReference>
<evidence type="ECO:0000259" key="13">
    <source>
        <dbReference type="Pfam" id="PF00156"/>
    </source>
</evidence>
<keyword evidence="10 14" id="KW-0808">Transferase</keyword>
<dbReference type="InterPro" id="IPR050054">
    <property type="entry name" value="UPRTase/APRTase"/>
</dbReference>
<dbReference type="GeneID" id="13288446"/>
<dbReference type="NCBIfam" id="TIGR01090">
    <property type="entry name" value="apt"/>
    <property type="match status" value="1"/>
</dbReference>
<keyword evidence="11" id="KW-0660">Purine salvage</keyword>
<comment type="subcellular location">
    <subcellularLocation>
        <location evidence="3">Cytoplasm</location>
    </subcellularLocation>
</comment>
<keyword evidence="15" id="KW-1185">Reference proteome</keyword>
<dbReference type="GO" id="GO:0002055">
    <property type="term" value="F:adenine binding"/>
    <property type="evidence" value="ECO:0007669"/>
    <property type="project" value="TreeGrafter"/>
</dbReference>
<dbReference type="Pfam" id="PF00156">
    <property type="entry name" value="Pribosyltran"/>
    <property type="match status" value="1"/>
</dbReference>
<dbReference type="InterPro" id="IPR029057">
    <property type="entry name" value="PRTase-like"/>
</dbReference>
<evidence type="ECO:0000256" key="9">
    <source>
        <dbReference type="ARBA" id="ARBA00022676"/>
    </source>
</evidence>
<protein>
    <recommendedName>
        <fullName evidence="7">adenine phosphoribosyltransferase</fullName>
        <ecNumber evidence="7">2.4.2.7</ecNumber>
    </recommendedName>
</protein>
<dbReference type="PANTHER" id="PTHR32315">
    <property type="entry name" value="ADENINE PHOSPHORIBOSYLTRANSFERASE"/>
    <property type="match status" value="1"/>
</dbReference>
<feature type="compositionally biased region" description="Polar residues" evidence="12">
    <location>
        <begin position="1"/>
        <end position="22"/>
    </location>
</feature>
<keyword evidence="8" id="KW-0963">Cytoplasm</keyword>
<evidence type="ECO:0000256" key="7">
    <source>
        <dbReference type="ARBA" id="ARBA00011893"/>
    </source>
</evidence>
<proteinExistence type="inferred from homology"/>
<evidence type="ECO:0000256" key="6">
    <source>
        <dbReference type="ARBA" id="ARBA00011738"/>
    </source>
</evidence>
<comment type="pathway">
    <text evidence="4">Purine metabolism; AMP biosynthesis via salvage pathway; AMP from adenine: step 1/1.</text>
</comment>
<dbReference type="EMBL" id="FP929072">
    <property type="protein sequence ID" value="CBX91485.1"/>
    <property type="molecule type" value="Genomic_DNA"/>
</dbReference>
<evidence type="ECO:0000256" key="11">
    <source>
        <dbReference type="ARBA" id="ARBA00022726"/>
    </source>
</evidence>
<comment type="catalytic activity">
    <reaction evidence="1">
        <text>AMP + diphosphate = 5-phospho-alpha-D-ribose 1-diphosphate + adenine</text>
        <dbReference type="Rhea" id="RHEA:16609"/>
        <dbReference type="ChEBI" id="CHEBI:16708"/>
        <dbReference type="ChEBI" id="CHEBI:33019"/>
        <dbReference type="ChEBI" id="CHEBI:58017"/>
        <dbReference type="ChEBI" id="CHEBI:456215"/>
        <dbReference type="EC" id="2.4.2.7"/>
    </reaction>
</comment>
<evidence type="ECO:0000256" key="12">
    <source>
        <dbReference type="SAM" id="MobiDB-lite"/>
    </source>
</evidence>
<dbReference type="SUPFAM" id="SSF53271">
    <property type="entry name" value="PRTase-like"/>
    <property type="match status" value="1"/>
</dbReference>
<evidence type="ECO:0000256" key="4">
    <source>
        <dbReference type="ARBA" id="ARBA00004659"/>
    </source>
</evidence>
<feature type="compositionally biased region" description="Polar residues" evidence="12">
    <location>
        <begin position="43"/>
        <end position="59"/>
    </location>
</feature>
<comment type="subunit">
    <text evidence="6">Homodimer.</text>
</comment>
<dbReference type="FunFam" id="3.40.50.2020:FF:000004">
    <property type="entry name" value="Adenine phosphoribosyltransferase"/>
    <property type="match status" value="1"/>
</dbReference>
<evidence type="ECO:0000256" key="3">
    <source>
        <dbReference type="ARBA" id="ARBA00004496"/>
    </source>
</evidence>
<dbReference type="FunCoup" id="E4ZJ54">
    <property type="interactions" value="516"/>
</dbReference>
<dbReference type="CDD" id="cd06223">
    <property type="entry name" value="PRTases_typeI"/>
    <property type="match status" value="1"/>
</dbReference>
<dbReference type="STRING" id="985895.E4ZJ54"/>
<dbReference type="OrthoDB" id="363185at2759"/>
<accession>E4ZJ54</accession>
<evidence type="ECO:0000313" key="14">
    <source>
        <dbReference type="EMBL" id="CBX91485.1"/>
    </source>
</evidence>
<dbReference type="PANTHER" id="PTHR32315:SF3">
    <property type="entry name" value="ADENINE PHOSPHORIBOSYLTRANSFERASE"/>
    <property type="match status" value="1"/>
</dbReference>
<evidence type="ECO:0000256" key="1">
    <source>
        <dbReference type="ARBA" id="ARBA00000868"/>
    </source>
</evidence>
<dbReference type="GO" id="GO:0044209">
    <property type="term" value="P:AMP salvage"/>
    <property type="evidence" value="ECO:0007669"/>
    <property type="project" value="UniProtKB-UniPathway"/>
</dbReference>